<dbReference type="AlphaFoldDB" id="A0AAW2LNX6"/>
<protein>
    <submittedName>
        <fullName evidence="2">Uncharacterized protein</fullName>
    </submittedName>
</protein>
<proteinExistence type="predicted"/>
<feature type="region of interest" description="Disordered" evidence="1">
    <location>
        <begin position="31"/>
        <end position="60"/>
    </location>
</feature>
<comment type="caution">
    <text evidence="2">The sequence shown here is derived from an EMBL/GenBank/DDBJ whole genome shotgun (WGS) entry which is preliminary data.</text>
</comment>
<evidence type="ECO:0000256" key="1">
    <source>
        <dbReference type="SAM" id="MobiDB-lite"/>
    </source>
</evidence>
<gene>
    <name evidence="2" type="ORF">Sradi_5281400</name>
</gene>
<reference evidence="2" key="1">
    <citation type="submission" date="2020-06" db="EMBL/GenBank/DDBJ databases">
        <authorList>
            <person name="Li T."/>
            <person name="Hu X."/>
            <person name="Zhang T."/>
            <person name="Song X."/>
            <person name="Zhang H."/>
            <person name="Dai N."/>
            <person name="Sheng W."/>
            <person name="Hou X."/>
            <person name="Wei L."/>
        </authorList>
    </citation>
    <scope>NUCLEOTIDE SEQUENCE</scope>
    <source>
        <strain evidence="2">G02</strain>
        <tissue evidence="2">Leaf</tissue>
    </source>
</reference>
<evidence type="ECO:0000313" key="2">
    <source>
        <dbReference type="EMBL" id="KAL0320199.1"/>
    </source>
</evidence>
<organism evidence="2">
    <name type="scientific">Sesamum radiatum</name>
    <name type="common">Black benniseed</name>
    <dbReference type="NCBI Taxonomy" id="300843"/>
    <lineage>
        <taxon>Eukaryota</taxon>
        <taxon>Viridiplantae</taxon>
        <taxon>Streptophyta</taxon>
        <taxon>Embryophyta</taxon>
        <taxon>Tracheophyta</taxon>
        <taxon>Spermatophyta</taxon>
        <taxon>Magnoliopsida</taxon>
        <taxon>eudicotyledons</taxon>
        <taxon>Gunneridae</taxon>
        <taxon>Pentapetalae</taxon>
        <taxon>asterids</taxon>
        <taxon>lamiids</taxon>
        <taxon>Lamiales</taxon>
        <taxon>Pedaliaceae</taxon>
        <taxon>Sesamum</taxon>
    </lineage>
</organism>
<feature type="compositionally biased region" description="Basic and acidic residues" evidence="1">
    <location>
        <begin position="34"/>
        <end position="60"/>
    </location>
</feature>
<reference evidence="2" key="2">
    <citation type="journal article" date="2024" name="Plant">
        <title>Genomic evolution and insights into agronomic trait innovations of Sesamum species.</title>
        <authorList>
            <person name="Miao H."/>
            <person name="Wang L."/>
            <person name="Qu L."/>
            <person name="Liu H."/>
            <person name="Sun Y."/>
            <person name="Le M."/>
            <person name="Wang Q."/>
            <person name="Wei S."/>
            <person name="Zheng Y."/>
            <person name="Lin W."/>
            <person name="Duan Y."/>
            <person name="Cao H."/>
            <person name="Xiong S."/>
            <person name="Wang X."/>
            <person name="Wei L."/>
            <person name="Li C."/>
            <person name="Ma Q."/>
            <person name="Ju M."/>
            <person name="Zhao R."/>
            <person name="Li G."/>
            <person name="Mu C."/>
            <person name="Tian Q."/>
            <person name="Mei H."/>
            <person name="Zhang T."/>
            <person name="Gao T."/>
            <person name="Zhang H."/>
        </authorList>
    </citation>
    <scope>NUCLEOTIDE SEQUENCE</scope>
    <source>
        <strain evidence="2">G02</strain>
    </source>
</reference>
<name>A0AAW2LNX6_SESRA</name>
<accession>A0AAW2LNX6</accession>
<dbReference type="EMBL" id="JACGWJ010000024">
    <property type="protein sequence ID" value="KAL0320199.1"/>
    <property type="molecule type" value="Genomic_DNA"/>
</dbReference>
<sequence length="244" mass="27966">MDGDFFKSLAKKLGTKFDVYLARAAKYINMEDAQASKREGRGEKRKENKDENPCKKPKMDIKDKKPVWQRVNMVYTPLTVPITQALIAMVGKDLLSRPRSYKDGPRQPKSDKFYRFHNNYGHTTEESRHLKSEIERLIQNGYLQEYVCWEKARGTGPYQKYETDKGNEVKNSCPGSLVKDMPKTSMMEKIQVNDPPRKGVIRMIAGDPTVGDSQRARNAQVREAYGTTIKEIMDVEPTNDAPLI</sequence>